<evidence type="ECO:0000256" key="2">
    <source>
        <dbReference type="SAM" id="SignalP"/>
    </source>
</evidence>
<evidence type="ECO:0000256" key="1">
    <source>
        <dbReference type="SAM" id="MobiDB-lite"/>
    </source>
</evidence>
<reference evidence="3" key="1">
    <citation type="submission" date="2014-11" db="EMBL/GenBank/DDBJ databases">
        <authorList>
            <person name="Otto D Thomas"/>
            <person name="Naeem Raeece"/>
        </authorList>
    </citation>
    <scope>NUCLEOTIDE SEQUENCE</scope>
</reference>
<keyword evidence="2" id="KW-0732">Signal</keyword>
<evidence type="ECO:0000313" key="3">
    <source>
        <dbReference type="EMBL" id="CEM40256.1"/>
    </source>
</evidence>
<dbReference type="AlphaFoldDB" id="A0A0G4H964"/>
<feature type="non-terminal residue" evidence="3">
    <location>
        <position position="612"/>
    </location>
</feature>
<protein>
    <submittedName>
        <fullName evidence="3">Uncharacterized protein</fullName>
    </submittedName>
</protein>
<organism evidence="3">
    <name type="scientific">Chromera velia CCMP2878</name>
    <dbReference type="NCBI Taxonomy" id="1169474"/>
    <lineage>
        <taxon>Eukaryota</taxon>
        <taxon>Sar</taxon>
        <taxon>Alveolata</taxon>
        <taxon>Colpodellida</taxon>
        <taxon>Chromeraceae</taxon>
        <taxon>Chromera</taxon>
    </lineage>
</organism>
<sequence>MRHRPTLKGVLLLLLHQSLLLPLFPGHSNSLMVSAFRQPPELMHADAPLPLPDQPSPSPYPLWSWFSPRRAPGPPGGNLRAEGPSGNLTFQRDEEDPSPSGSRPPSGMPGRGDRKGKRKKQTFFSALQWWGPNYDSDTQGEKEALKTMRDDIEGDLDEALKKECEDCEVEEDREETIGGETVKLASKGTIWPEAFSSVVDRLKTCEDEKGNLREGARMDGETLKLVPSSLLDLINKDKGEEEKWKEEEGKMTPETTYKDGAKEILQKMPSWEADIKASCNTKTKDPIFKLKDDRNSEQLVAADTTWEDATLKLADDLRACKDESTMEKPIYAKADDESSDVWVPAPDSYKHAAEKLTEDLRECKKESQMLEPITSVEGDSNSKVWVPAPKSFSEASKDLTTLLRSCEREKELSAYLDQPTYEQIPEPILVLANEDTNENAHLLPPSEKKTKLKIAMNNVLAVIPAWEKDIRGSCRVNFKSSPADKIMYCGYKWWAKDNGISGPLGSIALSAASSSDPFIFKTKQYDSPDPAVYWADDDYSQGWAKAAALFMSMERRVWDMPNSFEDFCLDEFEKVSSTGEGLVSHLKYSDKGASLSVQEQVQASIDVGGPTV</sequence>
<proteinExistence type="predicted"/>
<name>A0A0G4H964_9ALVE</name>
<feature type="chain" id="PRO_5005191170" evidence="2">
    <location>
        <begin position="31"/>
        <end position="612"/>
    </location>
</feature>
<dbReference type="EMBL" id="CDMZ01002004">
    <property type="protein sequence ID" value="CEM40256.1"/>
    <property type="molecule type" value="Genomic_DNA"/>
</dbReference>
<feature type="region of interest" description="Disordered" evidence="1">
    <location>
        <begin position="62"/>
        <end position="118"/>
    </location>
</feature>
<feature type="signal peptide" evidence="2">
    <location>
        <begin position="1"/>
        <end position="30"/>
    </location>
</feature>
<gene>
    <name evidence="3" type="ORF">Cvel_25176</name>
</gene>
<accession>A0A0G4H964</accession>